<evidence type="ECO:0000313" key="2">
    <source>
        <dbReference type="EMBL" id="SCC00295.1"/>
    </source>
</evidence>
<accession>A0A0V8HIA4</accession>
<dbReference type="SUPFAM" id="SSF53474">
    <property type="entry name" value="alpha/beta-Hydrolases"/>
    <property type="match status" value="1"/>
</dbReference>
<gene>
    <name evidence="2" type="ORF">GA0061094_1774</name>
</gene>
<dbReference type="InterPro" id="IPR050228">
    <property type="entry name" value="Carboxylesterase_BioH"/>
</dbReference>
<dbReference type="OrthoDB" id="252464at2"/>
<feature type="domain" description="AB hydrolase-1" evidence="1">
    <location>
        <begin position="28"/>
        <end position="283"/>
    </location>
</feature>
<name>A0A0V8HIA4_9BACI</name>
<evidence type="ECO:0000313" key="3">
    <source>
        <dbReference type="Proteomes" id="UP000181997"/>
    </source>
</evidence>
<protein>
    <submittedName>
        <fullName evidence="2">Pimeloyl-ACP methyl ester carboxylesterase</fullName>
    </submittedName>
</protein>
<dbReference type="InterPro" id="IPR000073">
    <property type="entry name" value="AB_hydrolase_1"/>
</dbReference>
<organism evidence="2 3">
    <name type="scientific">[Bacillus] enclensis</name>
    <dbReference type="NCBI Taxonomy" id="1402860"/>
    <lineage>
        <taxon>Bacteria</taxon>
        <taxon>Bacillati</taxon>
        <taxon>Bacillota</taxon>
        <taxon>Bacilli</taxon>
        <taxon>Bacillales</taxon>
        <taxon>Bacillaceae</taxon>
        <taxon>Rossellomorea</taxon>
    </lineage>
</organism>
<sequence>MAEVEMKKVLLANGETMAYRERNGGHLPVVLVHGNMTSSKHWDLLMERMDQRYKLYAIDMRGFGESSYSQPITGIKDLSLDLKDWVDELGLEEFCLVGWSTGGAVAMQFAADHPGYCDKLILLASASTRGYPFFGTKEDGSPDLGNRLTTLDEVKRDKGKTLPVQRAYDENDREFLRTLWNALIYTDSQPDPVLYEEYIDDMRTQRNLAEIYHALNTFNISERHNGLVEGTAQAGSIKIPALVLRGDRDYVITNAMASEIVEDIGENARFKELKNSGHSPLVDDLDQLLEAITSFMQQKEEIS</sequence>
<dbReference type="Pfam" id="PF00561">
    <property type="entry name" value="Abhydrolase_1"/>
    <property type="match status" value="1"/>
</dbReference>
<evidence type="ECO:0000259" key="1">
    <source>
        <dbReference type="Pfam" id="PF00561"/>
    </source>
</evidence>
<dbReference type="RefSeq" id="WP_032089220.1">
    <property type="nucleotide sequence ID" value="NZ_FMAU01000002.1"/>
</dbReference>
<dbReference type="Gene3D" id="3.40.50.1820">
    <property type="entry name" value="alpha/beta hydrolase"/>
    <property type="match status" value="1"/>
</dbReference>
<dbReference type="Proteomes" id="UP000181997">
    <property type="component" value="Unassembled WGS sequence"/>
</dbReference>
<dbReference type="PANTHER" id="PTHR43194:SF2">
    <property type="entry name" value="PEROXISOMAL MEMBRANE PROTEIN LPX1"/>
    <property type="match status" value="1"/>
</dbReference>
<dbReference type="PRINTS" id="PR00111">
    <property type="entry name" value="ABHYDROLASE"/>
</dbReference>
<reference evidence="3" key="1">
    <citation type="submission" date="2016-08" db="EMBL/GenBank/DDBJ databases">
        <authorList>
            <person name="Varghese N."/>
            <person name="Submissions Spin"/>
        </authorList>
    </citation>
    <scope>NUCLEOTIDE SEQUENCE [LARGE SCALE GENOMIC DNA]</scope>
    <source>
        <strain evidence="3">SGD-1123</strain>
    </source>
</reference>
<dbReference type="EMBL" id="FMAU01000002">
    <property type="protein sequence ID" value="SCC00295.1"/>
    <property type="molecule type" value="Genomic_DNA"/>
</dbReference>
<keyword evidence="3" id="KW-1185">Reference proteome</keyword>
<dbReference type="AlphaFoldDB" id="A0A0V8HIA4"/>
<dbReference type="PANTHER" id="PTHR43194">
    <property type="entry name" value="HYDROLASE ALPHA/BETA FOLD FAMILY"/>
    <property type="match status" value="1"/>
</dbReference>
<dbReference type="InterPro" id="IPR029058">
    <property type="entry name" value="AB_hydrolase_fold"/>
</dbReference>
<proteinExistence type="predicted"/>